<dbReference type="GO" id="GO:0034039">
    <property type="term" value="F:8-oxo-7,8-dihydroguanine DNA N-glycosylase activity"/>
    <property type="evidence" value="ECO:0007669"/>
    <property type="project" value="TreeGrafter"/>
</dbReference>
<comment type="subunit">
    <text evidence="3 15">Monomer.</text>
</comment>
<dbReference type="GO" id="GO:0008270">
    <property type="term" value="F:zinc ion binding"/>
    <property type="evidence" value="ECO:0007669"/>
    <property type="project" value="UniProtKB-UniRule"/>
</dbReference>
<dbReference type="EC" id="3.2.2.23" evidence="15"/>
<dbReference type="PROSITE" id="PS01242">
    <property type="entry name" value="ZF_FPG_1"/>
    <property type="match status" value="1"/>
</dbReference>
<evidence type="ECO:0000313" key="18">
    <source>
        <dbReference type="EMBL" id="KVW97402.1"/>
    </source>
</evidence>
<evidence type="ECO:0000256" key="8">
    <source>
        <dbReference type="ARBA" id="ARBA00022833"/>
    </source>
</evidence>
<dbReference type="NCBIfam" id="TIGR00577">
    <property type="entry name" value="fpg"/>
    <property type="match status" value="1"/>
</dbReference>
<dbReference type="InterPro" id="IPR000214">
    <property type="entry name" value="Znf_DNA_glyclase/AP_lyase"/>
</dbReference>
<dbReference type="EMBL" id="LDUG01000016">
    <property type="protein sequence ID" value="KVW97402.1"/>
    <property type="molecule type" value="Genomic_DNA"/>
</dbReference>
<feature type="binding site" evidence="15">
    <location>
        <position position="91"/>
    </location>
    <ligand>
        <name>DNA</name>
        <dbReference type="ChEBI" id="CHEBI:16991"/>
    </ligand>
</feature>
<dbReference type="Pfam" id="PF06831">
    <property type="entry name" value="H2TH"/>
    <property type="match status" value="1"/>
</dbReference>
<accession>A0A106BRQ5</accession>
<sequence length="270" mass="29736">MPELPEVETTRLGLLPRLQGRALTRIMVRNPRLRWPVPDDLEARLAGLTLHSLARRGKYLLFDFGSVTQIVHLGMSGSLRFAGPDEPAALHDHVDWLFDDGTLLRLRDPRRFGAVLWTDDVARHPLLAHLGPEPLTPAFDAAYLHAQCQRRNAAIKQVIMDGQVVVGVGNIYASESLFHAGIRPATAARRLSRPACARLAAAIKQVLTAAIAAGGSSLRDYVASDGELGYFQLQTRVYDRAGLPCKTCATPVRRIVQGQRASFYCPTCQR</sequence>
<keyword evidence="5 15" id="KW-0227">DNA damage</keyword>
<evidence type="ECO:0000256" key="1">
    <source>
        <dbReference type="ARBA" id="ARBA00001668"/>
    </source>
</evidence>
<dbReference type="CDD" id="cd08966">
    <property type="entry name" value="EcFpg-like_N"/>
    <property type="match status" value="1"/>
</dbReference>
<dbReference type="SUPFAM" id="SSF57716">
    <property type="entry name" value="Glucocorticoid receptor-like (DNA-binding domain)"/>
    <property type="match status" value="1"/>
</dbReference>
<protein>
    <recommendedName>
        <fullName evidence="15">Formamidopyrimidine-DNA glycosylase</fullName>
        <shortName evidence="15">Fapy-DNA glycosylase</shortName>
        <ecNumber evidence="15">3.2.2.23</ecNumber>
    </recommendedName>
    <alternativeName>
        <fullName evidence="15">DNA-(apurinic or apyrimidinic site) lyase MutM</fullName>
        <shortName evidence="15">AP lyase MutM</shortName>
        <ecNumber evidence="15">4.2.99.18</ecNumber>
    </alternativeName>
</protein>
<keyword evidence="13 15" id="KW-0326">Glycosidase</keyword>
<dbReference type="Pfam" id="PF01149">
    <property type="entry name" value="Fapy_DNA_glyco"/>
    <property type="match status" value="1"/>
</dbReference>
<reference evidence="18 19" key="1">
    <citation type="journal article" date="2015" name="Appl. Environ. Microbiol.">
        <title>Aerobic and Anaerobic Thiosulfate Oxidation by a Cold-Adapted, Subglacial Chemoautotroph.</title>
        <authorList>
            <person name="Harrold Z.R."/>
            <person name="Skidmore M.L."/>
            <person name="Hamilton T.L."/>
            <person name="Desch L."/>
            <person name="Amada K."/>
            <person name="van Gelder W."/>
            <person name="Glover K."/>
            <person name="Roden E.E."/>
            <person name="Boyd E.S."/>
        </authorList>
    </citation>
    <scope>NUCLEOTIDE SEQUENCE [LARGE SCALE GENOMIC DNA]</scope>
    <source>
        <strain evidence="18 19">RG</strain>
    </source>
</reference>
<keyword evidence="19" id="KW-1185">Reference proteome</keyword>
<dbReference type="InterPro" id="IPR015886">
    <property type="entry name" value="H2TH_FPG"/>
</dbReference>
<dbReference type="NCBIfam" id="NF002211">
    <property type="entry name" value="PRK01103.1"/>
    <property type="match status" value="1"/>
</dbReference>
<dbReference type="EC" id="4.2.99.18" evidence="15"/>
<dbReference type="Gene3D" id="1.10.8.50">
    <property type="match status" value="1"/>
</dbReference>
<dbReference type="InterPro" id="IPR010979">
    <property type="entry name" value="Ribosomal_uS13-like_H2TH"/>
</dbReference>
<dbReference type="SMART" id="SM01232">
    <property type="entry name" value="H2TH"/>
    <property type="match status" value="1"/>
</dbReference>
<dbReference type="OrthoDB" id="9800855at2"/>
<keyword evidence="10 15" id="KW-0234">DNA repair</keyword>
<proteinExistence type="inferred from homology"/>
<dbReference type="SMART" id="SM00898">
    <property type="entry name" value="Fapy_DNA_glyco"/>
    <property type="match status" value="1"/>
</dbReference>
<evidence type="ECO:0000256" key="12">
    <source>
        <dbReference type="ARBA" id="ARBA00023268"/>
    </source>
</evidence>
<keyword evidence="11 15" id="KW-0456">Lyase</keyword>
<feature type="active site" description="Schiff-base intermediate with DNA" evidence="15">
    <location>
        <position position="2"/>
    </location>
</feature>
<dbReference type="Proteomes" id="UP000064243">
    <property type="component" value="Unassembled WGS sequence"/>
</dbReference>
<dbReference type="HAMAP" id="MF_00103">
    <property type="entry name" value="Fapy_DNA_glycosyl"/>
    <property type="match status" value="1"/>
</dbReference>
<evidence type="ECO:0000256" key="5">
    <source>
        <dbReference type="ARBA" id="ARBA00022763"/>
    </source>
</evidence>
<dbReference type="PATRIC" id="fig|36861.3.peg.375"/>
<dbReference type="InterPro" id="IPR020629">
    <property type="entry name" value="FPG_Glyclase"/>
</dbReference>
<gene>
    <name evidence="15" type="primary">mutM</name>
    <name evidence="15" type="synonym">fpg</name>
    <name evidence="18" type="ORF">ABW22_04585</name>
</gene>
<dbReference type="STRING" id="1123392.GCA_000376425_00899"/>
<dbReference type="InterPro" id="IPR015887">
    <property type="entry name" value="DNA_glyclase_Znf_dom_DNA_BS"/>
</dbReference>
<dbReference type="RefSeq" id="WP_059752455.1">
    <property type="nucleotide sequence ID" value="NZ_LDUG01000016.1"/>
</dbReference>
<evidence type="ECO:0000256" key="2">
    <source>
        <dbReference type="ARBA" id="ARBA00009409"/>
    </source>
</evidence>
<comment type="catalytic activity">
    <reaction evidence="14 15">
        <text>2'-deoxyribonucleotide-(2'-deoxyribose 5'-phosphate)-2'-deoxyribonucleotide-DNA = a 3'-end 2'-deoxyribonucleotide-(2,3-dehydro-2,3-deoxyribose 5'-phosphate)-DNA + a 5'-end 5'-phospho-2'-deoxyribonucleoside-DNA + H(+)</text>
        <dbReference type="Rhea" id="RHEA:66592"/>
        <dbReference type="Rhea" id="RHEA-COMP:13180"/>
        <dbReference type="Rhea" id="RHEA-COMP:16897"/>
        <dbReference type="Rhea" id="RHEA-COMP:17067"/>
        <dbReference type="ChEBI" id="CHEBI:15378"/>
        <dbReference type="ChEBI" id="CHEBI:136412"/>
        <dbReference type="ChEBI" id="CHEBI:157695"/>
        <dbReference type="ChEBI" id="CHEBI:167181"/>
        <dbReference type="EC" id="4.2.99.18"/>
    </reaction>
</comment>
<dbReference type="PROSITE" id="PS51066">
    <property type="entry name" value="ZF_FPG_2"/>
    <property type="match status" value="1"/>
</dbReference>
<feature type="domain" description="Formamidopyrimidine-DNA glycosylase catalytic" evidence="17">
    <location>
        <begin position="2"/>
        <end position="113"/>
    </location>
</feature>
<dbReference type="GO" id="GO:0003684">
    <property type="term" value="F:damaged DNA binding"/>
    <property type="evidence" value="ECO:0007669"/>
    <property type="project" value="InterPro"/>
</dbReference>
<evidence type="ECO:0000256" key="11">
    <source>
        <dbReference type="ARBA" id="ARBA00023239"/>
    </source>
</evidence>
<comment type="function">
    <text evidence="15">Involved in base excision repair of DNA damaged by oxidation or by mutagenic agents. Acts as DNA glycosylase that recognizes and removes damaged bases. Has a preference for oxidized purines, such as 7,8-dihydro-8-oxoguanine (8-oxoG). Has AP (apurinic/apyrimidinic) lyase activity and introduces nicks in the DNA strand. Cleaves the DNA backbone by beta-delta elimination to generate a single-strand break at the site of the removed base with both 3'- and 5'-phosphates.</text>
</comment>
<comment type="similarity">
    <text evidence="2 15">Belongs to the FPG family.</text>
</comment>
<feature type="active site" description="Proton donor" evidence="15">
    <location>
        <position position="3"/>
    </location>
</feature>
<dbReference type="PANTHER" id="PTHR22993:SF9">
    <property type="entry name" value="FORMAMIDOPYRIMIDINE-DNA GLYCOSYLASE"/>
    <property type="match status" value="1"/>
</dbReference>
<dbReference type="AlphaFoldDB" id="A0A106BRQ5"/>
<dbReference type="FunFam" id="3.20.190.10:FF:000001">
    <property type="entry name" value="Formamidopyrimidine-DNA glycosylase"/>
    <property type="match status" value="1"/>
</dbReference>
<dbReference type="PROSITE" id="PS51068">
    <property type="entry name" value="FPG_CAT"/>
    <property type="match status" value="1"/>
</dbReference>
<dbReference type="PANTHER" id="PTHR22993">
    <property type="entry name" value="FORMAMIDOPYRIMIDINE-DNA GLYCOSYLASE"/>
    <property type="match status" value="1"/>
</dbReference>
<comment type="catalytic activity">
    <reaction evidence="1 15">
        <text>Hydrolysis of DNA containing ring-opened 7-methylguanine residues, releasing 2,6-diamino-4-hydroxy-5-(N-methyl)formamidopyrimidine.</text>
        <dbReference type="EC" id="3.2.2.23"/>
    </reaction>
</comment>
<feature type="active site" description="Proton donor; for beta-elimination activity" evidence="15">
    <location>
        <position position="58"/>
    </location>
</feature>
<comment type="cofactor">
    <cofactor evidence="15">
        <name>Zn(2+)</name>
        <dbReference type="ChEBI" id="CHEBI:29105"/>
    </cofactor>
    <text evidence="15">Binds 1 zinc ion per subunit.</text>
</comment>
<evidence type="ECO:0000256" key="14">
    <source>
        <dbReference type="ARBA" id="ARBA00044632"/>
    </source>
</evidence>
<evidence type="ECO:0000256" key="7">
    <source>
        <dbReference type="ARBA" id="ARBA00022801"/>
    </source>
</evidence>
<dbReference type="SUPFAM" id="SSF46946">
    <property type="entry name" value="S13-like H2TH domain"/>
    <property type="match status" value="1"/>
</dbReference>
<evidence type="ECO:0000256" key="4">
    <source>
        <dbReference type="ARBA" id="ARBA00022723"/>
    </source>
</evidence>
<dbReference type="GO" id="GO:0006284">
    <property type="term" value="P:base-excision repair"/>
    <property type="evidence" value="ECO:0007669"/>
    <property type="project" value="InterPro"/>
</dbReference>
<dbReference type="FunFam" id="1.10.8.50:FF:000003">
    <property type="entry name" value="Formamidopyrimidine-DNA glycosylase"/>
    <property type="match status" value="1"/>
</dbReference>
<dbReference type="InterPro" id="IPR035937">
    <property type="entry name" value="FPG_N"/>
</dbReference>
<feature type="domain" description="FPG-type" evidence="16">
    <location>
        <begin position="236"/>
        <end position="270"/>
    </location>
</feature>
<dbReference type="GO" id="GO:0140078">
    <property type="term" value="F:class I DNA-(apurinic or apyrimidinic site) endonuclease activity"/>
    <property type="evidence" value="ECO:0007669"/>
    <property type="project" value="UniProtKB-EC"/>
</dbReference>
<keyword evidence="12 15" id="KW-0511">Multifunctional enzyme</keyword>
<dbReference type="SUPFAM" id="SSF81624">
    <property type="entry name" value="N-terminal domain of MutM-like DNA repair proteins"/>
    <property type="match status" value="1"/>
</dbReference>
<dbReference type="Gene3D" id="3.20.190.10">
    <property type="entry name" value="MutM-like, N-terminal"/>
    <property type="match status" value="1"/>
</dbReference>
<keyword evidence="6 15" id="KW-0863">Zinc-finger</keyword>
<evidence type="ECO:0000259" key="17">
    <source>
        <dbReference type="PROSITE" id="PS51068"/>
    </source>
</evidence>
<evidence type="ECO:0000256" key="6">
    <source>
        <dbReference type="ARBA" id="ARBA00022771"/>
    </source>
</evidence>
<comment type="caution">
    <text evidence="18">The sequence shown here is derived from an EMBL/GenBank/DDBJ whole genome shotgun (WGS) entry which is preliminary data.</text>
</comment>
<evidence type="ECO:0000256" key="3">
    <source>
        <dbReference type="ARBA" id="ARBA00011245"/>
    </source>
</evidence>
<dbReference type="Pfam" id="PF06827">
    <property type="entry name" value="zf-FPG_IleRS"/>
    <property type="match status" value="1"/>
</dbReference>
<keyword evidence="4 15" id="KW-0479">Metal-binding</keyword>
<keyword evidence="7 15" id="KW-0378">Hydrolase</keyword>
<dbReference type="InterPro" id="IPR012319">
    <property type="entry name" value="FPG_cat"/>
</dbReference>
<evidence type="ECO:0000313" key="19">
    <source>
        <dbReference type="Proteomes" id="UP000064243"/>
    </source>
</evidence>
<evidence type="ECO:0000256" key="15">
    <source>
        <dbReference type="HAMAP-Rule" id="MF_00103"/>
    </source>
</evidence>
<keyword evidence="9 15" id="KW-0238">DNA-binding</keyword>
<name>A0A106BRQ5_THIDE</name>
<evidence type="ECO:0000256" key="10">
    <source>
        <dbReference type="ARBA" id="ARBA00023204"/>
    </source>
</evidence>
<organism evidence="18 19">
    <name type="scientific">Thiobacillus denitrificans</name>
    <dbReference type="NCBI Taxonomy" id="36861"/>
    <lineage>
        <taxon>Bacteria</taxon>
        <taxon>Pseudomonadati</taxon>
        <taxon>Pseudomonadota</taxon>
        <taxon>Betaproteobacteria</taxon>
        <taxon>Nitrosomonadales</taxon>
        <taxon>Thiobacillaceae</taxon>
        <taxon>Thiobacillus</taxon>
    </lineage>
</organism>
<keyword evidence="8 15" id="KW-0862">Zinc</keyword>
<evidence type="ECO:0000256" key="13">
    <source>
        <dbReference type="ARBA" id="ARBA00023295"/>
    </source>
</evidence>
<evidence type="ECO:0000259" key="16">
    <source>
        <dbReference type="PROSITE" id="PS51066"/>
    </source>
</evidence>
<feature type="active site" description="Proton donor; for delta-elimination activity" evidence="15">
    <location>
        <position position="260"/>
    </location>
</feature>
<dbReference type="InterPro" id="IPR010663">
    <property type="entry name" value="Znf_FPG/IleRS"/>
</dbReference>
<feature type="binding site" evidence="15">
    <location>
        <position position="110"/>
    </location>
    <ligand>
        <name>DNA</name>
        <dbReference type="ChEBI" id="CHEBI:16991"/>
    </ligand>
</feature>
<evidence type="ECO:0000256" key="9">
    <source>
        <dbReference type="ARBA" id="ARBA00023125"/>
    </source>
</evidence>
<feature type="binding site" evidence="15">
    <location>
        <position position="151"/>
    </location>
    <ligand>
        <name>DNA</name>
        <dbReference type="ChEBI" id="CHEBI:16991"/>
    </ligand>
</feature>